<feature type="compositionally biased region" description="Polar residues" evidence="1">
    <location>
        <begin position="32"/>
        <end position="51"/>
    </location>
</feature>
<feature type="region of interest" description="Disordered" evidence="1">
    <location>
        <begin position="282"/>
        <end position="352"/>
    </location>
</feature>
<feature type="region of interest" description="Disordered" evidence="1">
    <location>
        <begin position="1"/>
        <end position="51"/>
    </location>
</feature>
<gene>
    <name evidence="2" type="primary">ORF29</name>
</gene>
<proteinExistence type="predicted"/>
<dbReference type="EMBL" id="MN604016">
    <property type="protein sequence ID" value="QIQ08594.1"/>
    <property type="molecule type" value="Genomic_DNA"/>
</dbReference>
<reference evidence="2" key="1">
    <citation type="journal article" date="2020" name="MBio">
        <title>A New Family of DNA Viruses Causing Disease in Crustaceans from Diverse Aquatic Biomes.</title>
        <authorList>
            <person name="Subramaniam K."/>
            <person name="Behringer D.C."/>
            <person name="Bojko J."/>
            <person name="Yutin N."/>
            <person name="Clark A.S."/>
            <person name="Bateman K.S."/>
            <person name="van Aerle R."/>
            <person name="Bass D."/>
            <person name="Kerr R.C."/>
            <person name="Koonin E.V."/>
            <person name="Stentiford G.D."/>
            <person name="Waltzek T.B."/>
        </authorList>
    </citation>
    <scope>NUCLEOTIDE SEQUENCE</scope>
</reference>
<accession>A0A6G9HDR3</accession>
<organism evidence="2">
    <name type="scientific">Dikerogammarus haemobaphes virus 1</name>
    <dbReference type="NCBI Taxonomy" id="2704946"/>
    <lineage>
        <taxon>Viruses</taxon>
    </lineage>
</organism>
<feature type="compositionally biased region" description="Basic and acidic residues" evidence="1">
    <location>
        <begin position="302"/>
        <end position="344"/>
    </location>
</feature>
<sequence>MDLSQETGGGEGVIHRDTLNSDDTDDRERSVENSTITEATPGTLNSEDSNSLWHTSNDGMGIVEQINIKLKNVANMINPPLYVRRIETGFENLNLELGEVEKMLSFLANLNFNCLVTNHVVQVLEDNESNRLRVASIQKEEEEYFKTVTERYEEAKHLFAVHHEEIIRMDYNYATRLSDINRTYDEFIIDAESTAVDTDNFEKDVALLTEARDNIIDTEDSDYEITKQIQNSKYIADLDLVENENWKDFERTMTLNGYQKYLYIYTRDLKEDAAELSVLSVEEHHEGEGGEGEILAPNPPTEEEHREEHHPPTEEEHREERHPPTEEEHREERHPPTEEEHREEEMEEEDNVLDMNDTVDEYNEDTFQDCTTPPPEDLSEAFVNYKKIAMEGERTYTYSDTEIFNVVTYPLETVYKPYTNQFFTSMLQNIKYYAARCSNFALDLEIREFQKNLGERKMTSKTDFSRAILDVLTTFDMGKFYKVNTIYDYRRLNVYENMYGSNETIDYSEGLFLQCLRTYLVVLLNYIRFCPNNWSNLTFLPPPVFIWFDQTIEGSLIPATYIQTFCKIYEHYGFPHLKIDQGLDRYSRKIMLPLYIDTKPVHVRSQIKINVSKQKIYDLDEIENCSLSGTLLSRFITFPADDIDEVRFGPRSSLEYRIESVKNELHNEQLSATDYSSLNQNILINHLDLLKRMSWKRARCTNFFALGKYKPKFYYSKCFLGLCKDNEMLINNMLNDSLNLHMINKIIYITKNIHWGQNHSAAGCVRNFYCRDMVELTKNHYPLMGFKNKSTVENEIHMKTRSSGCHGFLSLYSVYLDLSRYYAHSSMDELD</sequence>
<name>A0A6G9HDR3_9VIRU</name>
<evidence type="ECO:0000313" key="2">
    <source>
        <dbReference type="EMBL" id="QIQ08594.1"/>
    </source>
</evidence>
<protein>
    <submittedName>
        <fullName evidence="2">Uncharacterized protein</fullName>
    </submittedName>
</protein>
<evidence type="ECO:0000256" key="1">
    <source>
        <dbReference type="SAM" id="MobiDB-lite"/>
    </source>
</evidence>